<gene>
    <name evidence="2" type="ORF">BMW22_18555</name>
</gene>
<feature type="region of interest" description="Disordered" evidence="1">
    <location>
        <begin position="67"/>
        <end position="91"/>
    </location>
</feature>
<dbReference type="RefSeq" id="WP_027666325.1">
    <property type="nucleotide sequence ID" value="NZ_CP018228.1"/>
</dbReference>
<accession>A0A1L3ZCD0</accession>
<feature type="compositionally biased region" description="Basic and acidic residues" evidence="1">
    <location>
        <begin position="76"/>
        <end position="91"/>
    </location>
</feature>
<evidence type="ECO:0000256" key="1">
    <source>
        <dbReference type="SAM" id="MobiDB-lite"/>
    </source>
</evidence>
<evidence type="ECO:0000313" key="3">
    <source>
        <dbReference type="Proteomes" id="UP000183050"/>
    </source>
</evidence>
<protein>
    <submittedName>
        <fullName evidence="2">Uncharacterized protein</fullName>
    </submittedName>
</protein>
<name>A0A1L3ZCD0_RHILE</name>
<dbReference type="EMBL" id="CP018228">
    <property type="protein sequence ID" value="API53356.1"/>
    <property type="molecule type" value="Genomic_DNA"/>
</dbReference>
<proteinExistence type="predicted"/>
<dbReference type="Proteomes" id="UP000183050">
    <property type="component" value="Chromosome"/>
</dbReference>
<evidence type="ECO:0000313" key="2">
    <source>
        <dbReference type="EMBL" id="API53356.1"/>
    </source>
</evidence>
<reference evidence="2 3" key="1">
    <citation type="submission" date="2016-11" db="EMBL/GenBank/DDBJ databases">
        <title>Rhizobium leguminosarum bv. viciae strain Vaf12 isolated from Vavilovia formosa root nodules from Russia, Dagestan.</title>
        <authorList>
            <person name="Kimeklis A."/>
        </authorList>
    </citation>
    <scope>NUCLEOTIDE SEQUENCE [LARGE SCALE GENOMIC DNA]</scope>
    <source>
        <strain evidence="2 3">Vaf-108</strain>
    </source>
</reference>
<organism evidence="2 3">
    <name type="scientific">Rhizobium leguminosarum</name>
    <dbReference type="NCBI Taxonomy" id="384"/>
    <lineage>
        <taxon>Bacteria</taxon>
        <taxon>Pseudomonadati</taxon>
        <taxon>Pseudomonadota</taxon>
        <taxon>Alphaproteobacteria</taxon>
        <taxon>Hyphomicrobiales</taxon>
        <taxon>Rhizobiaceae</taxon>
        <taxon>Rhizobium/Agrobacterium group</taxon>
        <taxon>Rhizobium</taxon>
    </lineage>
</organism>
<dbReference type="AlphaFoldDB" id="A0A1L3ZCD0"/>
<sequence>MDMRKKKAIVEAALESEYERQALGIMNTEQALKLEDSAGLVFSHPDKEAGVTDHFVDQDELRRLVRRSTSPLPVLRSRDRTTRQDRAARQP</sequence>